<evidence type="ECO:0000313" key="10">
    <source>
        <dbReference type="Proteomes" id="UP000281955"/>
    </source>
</evidence>
<reference evidence="9 10" key="1">
    <citation type="submission" date="2018-10" db="EMBL/GenBank/DDBJ databases">
        <title>Genomic Encyclopedia of Archaeal and Bacterial Type Strains, Phase II (KMG-II): from individual species to whole genera.</title>
        <authorList>
            <person name="Goeker M."/>
        </authorList>
    </citation>
    <scope>NUCLEOTIDE SEQUENCE [LARGE SCALE GENOMIC DNA]</scope>
    <source>
        <strain evidence="9 10">RP-AC37</strain>
    </source>
</reference>
<dbReference type="PROSITE" id="PS50928">
    <property type="entry name" value="ABC_TM1"/>
    <property type="match status" value="1"/>
</dbReference>
<dbReference type="PANTHER" id="PTHR30193">
    <property type="entry name" value="ABC TRANSPORTER PERMEASE PROTEIN"/>
    <property type="match status" value="1"/>
</dbReference>
<feature type="transmembrane region" description="Helical" evidence="7">
    <location>
        <begin position="220"/>
        <end position="241"/>
    </location>
</feature>
<dbReference type="RefSeq" id="WP_231121799.1">
    <property type="nucleotide sequence ID" value="NZ_RBWV01000013.1"/>
</dbReference>
<keyword evidence="3" id="KW-1003">Cell membrane</keyword>
<dbReference type="PANTHER" id="PTHR30193:SF41">
    <property type="entry name" value="DIACETYLCHITOBIOSE UPTAKE SYSTEM PERMEASE PROTEIN NGCF"/>
    <property type="match status" value="1"/>
</dbReference>
<feature type="transmembrane region" description="Helical" evidence="7">
    <location>
        <begin position="25"/>
        <end position="53"/>
    </location>
</feature>
<evidence type="ECO:0000256" key="1">
    <source>
        <dbReference type="ARBA" id="ARBA00004651"/>
    </source>
</evidence>
<dbReference type="EMBL" id="RBWV01000013">
    <property type="protein sequence ID" value="RKS72483.1"/>
    <property type="molecule type" value="Genomic_DNA"/>
</dbReference>
<dbReference type="Pfam" id="PF00528">
    <property type="entry name" value="BPD_transp_1"/>
    <property type="match status" value="1"/>
</dbReference>
<keyword evidence="10" id="KW-1185">Reference proteome</keyword>
<dbReference type="Gene3D" id="1.10.3720.10">
    <property type="entry name" value="MetI-like"/>
    <property type="match status" value="1"/>
</dbReference>
<feature type="transmembrane region" description="Helical" evidence="7">
    <location>
        <begin position="279"/>
        <end position="299"/>
    </location>
</feature>
<feature type="domain" description="ABC transmembrane type-1" evidence="8">
    <location>
        <begin position="85"/>
        <end position="300"/>
    </location>
</feature>
<protein>
    <submittedName>
        <fullName evidence="9">Multiple sugar transport system permease protein</fullName>
    </submittedName>
</protein>
<comment type="caution">
    <text evidence="9">The sequence shown here is derived from an EMBL/GenBank/DDBJ whole genome shotgun (WGS) entry which is preliminary data.</text>
</comment>
<dbReference type="Proteomes" id="UP000281955">
    <property type="component" value="Unassembled WGS sequence"/>
</dbReference>
<organism evidence="9 10">
    <name type="scientific">Motilibacter peucedani</name>
    <dbReference type="NCBI Taxonomy" id="598650"/>
    <lineage>
        <taxon>Bacteria</taxon>
        <taxon>Bacillati</taxon>
        <taxon>Actinomycetota</taxon>
        <taxon>Actinomycetes</taxon>
        <taxon>Motilibacterales</taxon>
        <taxon>Motilibacteraceae</taxon>
        <taxon>Motilibacter</taxon>
    </lineage>
</organism>
<dbReference type="InParanoid" id="A0A420XMF3"/>
<dbReference type="CDD" id="cd06261">
    <property type="entry name" value="TM_PBP2"/>
    <property type="match status" value="1"/>
</dbReference>
<keyword evidence="9" id="KW-0762">Sugar transport</keyword>
<keyword evidence="5 7" id="KW-1133">Transmembrane helix</keyword>
<comment type="similarity">
    <text evidence="7">Belongs to the binding-protein-dependent transport system permease family.</text>
</comment>
<dbReference type="AlphaFoldDB" id="A0A420XMF3"/>
<dbReference type="InterPro" id="IPR051393">
    <property type="entry name" value="ABC_transporter_permease"/>
</dbReference>
<evidence type="ECO:0000259" key="8">
    <source>
        <dbReference type="PROSITE" id="PS50928"/>
    </source>
</evidence>
<keyword evidence="2 7" id="KW-0813">Transport</keyword>
<gene>
    <name evidence="9" type="ORF">CLV35_2727</name>
</gene>
<dbReference type="SUPFAM" id="SSF161098">
    <property type="entry name" value="MetI-like"/>
    <property type="match status" value="1"/>
</dbReference>
<feature type="transmembrane region" description="Helical" evidence="7">
    <location>
        <begin position="123"/>
        <end position="143"/>
    </location>
</feature>
<comment type="subcellular location">
    <subcellularLocation>
        <location evidence="1 7">Cell membrane</location>
        <topology evidence="1 7">Multi-pass membrane protein</topology>
    </subcellularLocation>
</comment>
<sequence length="311" mass="33961">MTLLQERMPTATPQRRRGGLARGQALAAGGFLLPNLVLISVFLLLPLVLAFVISFEKLGSLGPGEYLGINNYADLLKDRVFWETLRNTGVFTLFSIPIAMAAGLGIAVLLNSVLPGRTLYRSIIFLPLVISGISTGVLGAWMFDQYNGFVNKFLATLGISGPSWQANGTWAMASVIIVTVWQRVGFDMLIYLAGLQGVSSEVQEAATVDGASAWQRFRHVVFPLLGPSTFFLLVMNMIYSFQVFDTVWAMTRGGPDYATTTVSTYAYRTSFDEHGPQQLGYGAAVGVVIYLITLAITAAQWRFSSTRDQTD</sequence>
<evidence type="ECO:0000256" key="6">
    <source>
        <dbReference type="ARBA" id="ARBA00023136"/>
    </source>
</evidence>
<accession>A0A420XMF3</accession>
<dbReference type="InterPro" id="IPR035906">
    <property type="entry name" value="MetI-like_sf"/>
</dbReference>
<evidence type="ECO:0000256" key="4">
    <source>
        <dbReference type="ARBA" id="ARBA00022692"/>
    </source>
</evidence>
<name>A0A420XMF3_9ACTN</name>
<evidence type="ECO:0000313" key="9">
    <source>
        <dbReference type="EMBL" id="RKS72483.1"/>
    </source>
</evidence>
<evidence type="ECO:0000256" key="2">
    <source>
        <dbReference type="ARBA" id="ARBA00022448"/>
    </source>
</evidence>
<feature type="transmembrane region" description="Helical" evidence="7">
    <location>
        <begin position="163"/>
        <end position="181"/>
    </location>
</feature>
<keyword evidence="6 7" id="KW-0472">Membrane</keyword>
<evidence type="ECO:0000256" key="7">
    <source>
        <dbReference type="RuleBase" id="RU363032"/>
    </source>
</evidence>
<feature type="transmembrane region" description="Helical" evidence="7">
    <location>
        <begin position="90"/>
        <end position="111"/>
    </location>
</feature>
<dbReference type="GO" id="GO:0055085">
    <property type="term" value="P:transmembrane transport"/>
    <property type="evidence" value="ECO:0007669"/>
    <property type="project" value="InterPro"/>
</dbReference>
<evidence type="ECO:0000256" key="3">
    <source>
        <dbReference type="ARBA" id="ARBA00022475"/>
    </source>
</evidence>
<dbReference type="InterPro" id="IPR000515">
    <property type="entry name" value="MetI-like"/>
</dbReference>
<keyword evidence="4 7" id="KW-0812">Transmembrane</keyword>
<proteinExistence type="inferred from homology"/>
<evidence type="ECO:0000256" key="5">
    <source>
        <dbReference type="ARBA" id="ARBA00022989"/>
    </source>
</evidence>
<dbReference type="GO" id="GO:0005886">
    <property type="term" value="C:plasma membrane"/>
    <property type="evidence" value="ECO:0007669"/>
    <property type="project" value="UniProtKB-SubCell"/>
</dbReference>